<comment type="similarity">
    <text evidence="2">Belongs to the ATP-dependent AMP-binding enzyme family.</text>
</comment>
<proteinExistence type="inferred from homology"/>
<comment type="pathway">
    <text evidence="1">Phytoalexin biosynthesis; 3,4',5-trihydroxystilbene biosynthesis; 3,4',5-trihydroxystilbene from trans-4-coumarate: step 1/2.</text>
</comment>
<dbReference type="Proteomes" id="UP000823775">
    <property type="component" value="Unassembled WGS sequence"/>
</dbReference>
<dbReference type="SUPFAM" id="SSF56801">
    <property type="entry name" value="Acetyl-CoA synthetase-like"/>
    <property type="match status" value="1"/>
</dbReference>
<dbReference type="Gene3D" id="3.30.300.30">
    <property type="match status" value="1"/>
</dbReference>
<evidence type="ECO:0000256" key="4">
    <source>
        <dbReference type="SAM" id="Phobius"/>
    </source>
</evidence>
<accession>A0ABS8UST5</accession>
<evidence type="ECO:0000259" key="6">
    <source>
        <dbReference type="Pfam" id="PF16177"/>
    </source>
</evidence>
<evidence type="ECO:0000313" key="8">
    <source>
        <dbReference type="Proteomes" id="UP000823775"/>
    </source>
</evidence>
<evidence type="ECO:0000256" key="2">
    <source>
        <dbReference type="ARBA" id="ARBA00006432"/>
    </source>
</evidence>
<name>A0ABS8UST5_DATST</name>
<dbReference type="InterPro" id="IPR020845">
    <property type="entry name" value="AMP-binding_CS"/>
</dbReference>
<comment type="caution">
    <text evidence="7">The sequence shown here is derived from an EMBL/GenBank/DDBJ whole genome shotgun (WGS) entry which is preliminary data.</text>
</comment>
<reference evidence="7 8" key="1">
    <citation type="journal article" date="2021" name="BMC Genomics">
        <title>Datura genome reveals duplications of psychoactive alkaloid biosynthetic genes and high mutation rate following tissue culture.</title>
        <authorList>
            <person name="Rajewski A."/>
            <person name="Carter-House D."/>
            <person name="Stajich J."/>
            <person name="Litt A."/>
        </authorList>
    </citation>
    <scope>NUCLEOTIDE SEQUENCE [LARGE SCALE GENOMIC DNA]</scope>
    <source>
        <strain evidence="7">AR-01</strain>
    </source>
</reference>
<dbReference type="InterPro" id="IPR045851">
    <property type="entry name" value="AMP-bd_C_sf"/>
</dbReference>
<sequence length="724" mass="80337">MGKGISEVGVEDLVRAGVGEDEAKWLMAELKAAIAKVGFDQKEEVWREVTARKLLKPSHPHALHHLLYYSVYHNYDNGPPLYWFPSLNESRCTNLGRIMETHCPKLFGASYKDPISSYKEFQRFSVQHPEIYWAIVLKELPIHFLEAPKCILDTSDKSKRGGNWLPGSVLNIAESCVRSSNYGNKQDDSVAIVWRAEGNDDKEVNYMTLEQLREQVMMVANALDNMFSKGDAIALDMPMTVTAVIIYLAIVLAGFVVVSIADSFAAQEIAVRLRVSNAKAIFTQDSIVRGGRRFPLYSRVIEAAPLKAIVIPATGEDVQVQLRNQDLSWKDFLASVSHLPRPNCYFPVYQSIDSVTNILFSSGTTGDPKAIPWTHLSPIRCTADAWAHLDIRAGDVYCYPTNLGWVMGPVLLYTCLLTGATLALYHGSPLDHGFGKFVQDAGVTVLGTVPSLVKTWKSTGCMKGLDWTRIRLFASTGEASNVDDDLWLSSRVYYKPIIECCGGTELASSYIMGNLLQPQAFGVFSSATMSTGFVILDEDGRPYPDDQACVGEIGLFPTSMGATDRLLNADHEKVYFEGMPIYKDMQLRRHGDILKRTVGGYLVVHGRADDTMNLGGIKTSSIEIERVCDRADNSVLETAAVSAGPPNGGPEQLAIFVVLKEEMIISADTLKKRFTKAIQRNLNPLFKVSSVKIVAMFPRTASNKLLRRVLRDQWKQDLQIQSKL</sequence>
<dbReference type="PANTHER" id="PTHR44378">
    <property type="entry name" value="ACYL-ACTIVATING ENZYME 17, PEROXISOMAL-RELATED"/>
    <property type="match status" value="1"/>
</dbReference>
<dbReference type="InterPro" id="IPR000873">
    <property type="entry name" value="AMP-dep_synth/lig_dom"/>
</dbReference>
<evidence type="ECO:0000256" key="1">
    <source>
        <dbReference type="ARBA" id="ARBA00004930"/>
    </source>
</evidence>
<keyword evidence="4" id="KW-1133">Transmembrane helix</keyword>
<evidence type="ECO:0000256" key="3">
    <source>
        <dbReference type="ARBA" id="ARBA00023051"/>
    </source>
</evidence>
<dbReference type="PROSITE" id="PS00455">
    <property type="entry name" value="AMP_BINDING"/>
    <property type="match status" value="1"/>
</dbReference>
<dbReference type="InterPro" id="IPR032387">
    <property type="entry name" value="ACAS_N"/>
</dbReference>
<evidence type="ECO:0000313" key="7">
    <source>
        <dbReference type="EMBL" id="MCD9560966.1"/>
    </source>
</evidence>
<feature type="domain" description="Acetyl-coenzyme A synthetase N-terminal" evidence="6">
    <location>
        <begin position="118"/>
        <end position="176"/>
    </location>
</feature>
<organism evidence="7 8">
    <name type="scientific">Datura stramonium</name>
    <name type="common">Jimsonweed</name>
    <name type="synonym">Common thornapple</name>
    <dbReference type="NCBI Taxonomy" id="4076"/>
    <lineage>
        <taxon>Eukaryota</taxon>
        <taxon>Viridiplantae</taxon>
        <taxon>Streptophyta</taxon>
        <taxon>Embryophyta</taxon>
        <taxon>Tracheophyta</taxon>
        <taxon>Spermatophyta</taxon>
        <taxon>Magnoliopsida</taxon>
        <taxon>eudicotyledons</taxon>
        <taxon>Gunneridae</taxon>
        <taxon>Pentapetalae</taxon>
        <taxon>asterids</taxon>
        <taxon>lamiids</taxon>
        <taxon>Solanales</taxon>
        <taxon>Solanaceae</taxon>
        <taxon>Solanoideae</taxon>
        <taxon>Datureae</taxon>
        <taxon>Datura</taxon>
    </lineage>
</organism>
<feature type="transmembrane region" description="Helical" evidence="4">
    <location>
        <begin position="244"/>
        <end position="265"/>
    </location>
</feature>
<protein>
    <submittedName>
        <fullName evidence="7">Acyl-activating enzyme 18, peroxisomal</fullName>
    </submittedName>
</protein>
<dbReference type="PANTHER" id="PTHR44378:SF1">
    <property type="entry name" value="ACYL-ACTIVATING ENZYME 18, PEROXISOMAL-RELATED"/>
    <property type="match status" value="1"/>
</dbReference>
<dbReference type="InterPro" id="IPR042099">
    <property type="entry name" value="ANL_N_sf"/>
</dbReference>
<keyword evidence="4" id="KW-0472">Membrane</keyword>
<gene>
    <name evidence="7" type="primary">AAE18</name>
    <name evidence="7" type="ORF">HAX54_019832</name>
</gene>
<feature type="domain" description="AMP-dependent synthetase/ligase" evidence="5">
    <location>
        <begin position="184"/>
        <end position="553"/>
    </location>
</feature>
<keyword evidence="4" id="KW-0812">Transmembrane</keyword>
<keyword evidence="3" id="KW-0587">Phenylpropanoid metabolism</keyword>
<dbReference type="Pfam" id="PF16177">
    <property type="entry name" value="ACAS_N"/>
    <property type="match status" value="1"/>
</dbReference>
<keyword evidence="8" id="KW-1185">Reference proteome</keyword>
<evidence type="ECO:0000259" key="5">
    <source>
        <dbReference type="Pfam" id="PF00501"/>
    </source>
</evidence>
<dbReference type="Pfam" id="PF00501">
    <property type="entry name" value="AMP-binding"/>
    <property type="match status" value="1"/>
</dbReference>
<dbReference type="Gene3D" id="3.40.50.12780">
    <property type="entry name" value="N-terminal domain of ligase-like"/>
    <property type="match status" value="1"/>
</dbReference>
<dbReference type="EMBL" id="JACEIK010002406">
    <property type="protein sequence ID" value="MCD9560966.1"/>
    <property type="molecule type" value="Genomic_DNA"/>
</dbReference>